<evidence type="ECO:0000313" key="2">
    <source>
        <dbReference type="EMBL" id="MCH6269170.1"/>
    </source>
</evidence>
<comment type="caution">
    <text evidence="1">The sequence shown here is derived from an EMBL/GenBank/DDBJ whole genome shotgun (WGS) entry which is preliminary data.</text>
</comment>
<evidence type="ECO:0000313" key="1">
    <source>
        <dbReference type="EMBL" id="MBS4184341.1"/>
    </source>
</evidence>
<dbReference type="AlphaFoldDB" id="A0A942YAB8"/>
<dbReference type="EMBL" id="JAGYPE010000004">
    <property type="protein sequence ID" value="MBS4184341.1"/>
    <property type="molecule type" value="Genomic_DNA"/>
</dbReference>
<protein>
    <submittedName>
        <fullName evidence="1">Uncharacterized protein</fullName>
    </submittedName>
</protein>
<evidence type="ECO:0000313" key="3">
    <source>
        <dbReference type="Proteomes" id="UP000677265"/>
    </source>
</evidence>
<accession>A0A942YAB8</accession>
<dbReference type="Proteomes" id="UP000677265">
    <property type="component" value="Unassembled WGS sequence"/>
</dbReference>
<gene>
    <name evidence="2" type="ORF">KHB02_026945</name>
    <name evidence="1" type="ORF">KHB02_23375</name>
</gene>
<dbReference type="EMBL" id="JAGYPE020000082">
    <property type="protein sequence ID" value="MCH6269170.1"/>
    <property type="molecule type" value="Genomic_DNA"/>
</dbReference>
<dbReference type="RefSeq" id="WP_213144227.1">
    <property type="nucleotide sequence ID" value="NZ_JAGYPE020000082.1"/>
</dbReference>
<proteinExistence type="predicted"/>
<organism evidence="1">
    <name type="scientific">Neobacillus citreus</name>
    <dbReference type="NCBI Taxonomy" id="2833578"/>
    <lineage>
        <taxon>Bacteria</taxon>
        <taxon>Bacillati</taxon>
        <taxon>Bacillota</taxon>
        <taxon>Bacilli</taxon>
        <taxon>Bacillales</taxon>
        <taxon>Bacillaceae</taxon>
        <taxon>Neobacillus</taxon>
    </lineage>
</organism>
<reference evidence="1" key="1">
    <citation type="submission" date="2021-05" db="EMBL/GenBank/DDBJ databases">
        <title>Novel Bacillus species.</title>
        <authorList>
            <person name="Liu G."/>
        </authorList>
    </citation>
    <scope>NUCLEOTIDE SEQUENCE</scope>
    <source>
        <strain evidence="1 3">FJAT-50051</strain>
    </source>
</reference>
<keyword evidence="3" id="KW-1185">Reference proteome</keyword>
<sequence>MKGFFSNPSRENIAFMTGIPIVSVSEIQGNYYPFLNQSTFEVHEIIENGKESFVFDSVLELRNSLKELLGNYELVFYREDRKFVLYSLERKIGE</sequence>
<name>A0A942YAB8_9BACI</name>